<evidence type="ECO:0000256" key="2">
    <source>
        <dbReference type="ARBA" id="ARBA00022448"/>
    </source>
</evidence>
<dbReference type="PANTHER" id="PTHR43335:SF2">
    <property type="entry name" value="ABC TRANSPORTER, ATP-BINDING PROTEIN"/>
    <property type="match status" value="1"/>
</dbReference>
<dbReference type="Proteomes" id="UP000287872">
    <property type="component" value="Unassembled WGS sequence"/>
</dbReference>
<dbReference type="AlphaFoldDB" id="A0A401UIB3"/>
<evidence type="ECO:0000256" key="1">
    <source>
        <dbReference type="ARBA" id="ARBA00005417"/>
    </source>
</evidence>
<name>A0A401UIB3_9CLOT</name>
<dbReference type="Gene3D" id="3.40.50.300">
    <property type="entry name" value="P-loop containing nucleotide triphosphate hydrolases"/>
    <property type="match status" value="1"/>
</dbReference>
<keyword evidence="7" id="KW-1185">Reference proteome</keyword>
<dbReference type="Pfam" id="PF00005">
    <property type="entry name" value="ABC_tran"/>
    <property type="match status" value="1"/>
</dbReference>
<dbReference type="PANTHER" id="PTHR43335">
    <property type="entry name" value="ABC TRANSPORTER, ATP-BINDING PROTEIN"/>
    <property type="match status" value="1"/>
</dbReference>
<reference evidence="6 7" key="1">
    <citation type="submission" date="2018-11" db="EMBL/GenBank/DDBJ databases">
        <title>Genome sequencing and assembly of Clostridium tagluense strain A121.</title>
        <authorList>
            <person name="Murakami T."/>
            <person name="Segawa T."/>
            <person name="Shcherbakova V.A."/>
            <person name="Mori H."/>
            <person name="Yoshimura Y."/>
        </authorList>
    </citation>
    <scope>NUCLEOTIDE SEQUENCE [LARGE SCALE GENOMIC DNA]</scope>
    <source>
        <strain evidence="6 7">A121</strain>
    </source>
</reference>
<dbReference type="EMBL" id="BHYK01000004">
    <property type="protein sequence ID" value="GCD09295.1"/>
    <property type="molecule type" value="Genomic_DNA"/>
</dbReference>
<dbReference type="SUPFAM" id="SSF52540">
    <property type="entry name" value="P-loop containing nucleoside triphosphate hydrolases"/>
    <property type="match status" value="1"/>
</dbReference>
<sequence length="279" mass="31303">MLEILELHKSFGKKEVLKGISINLKTGVYGLLGTNGAGKTTLLRCIVNLYNINKGKIKFQEKDIVNNSTFSKNIGYLPQKFGLFKELTVYEMLEYFAILKKLPKELIDSYIKDSIKIVNLEDKIHDKTSTLSGGMIRRLGIAQAILGNPKIIVFDEPTAGLDPEERIRFKNLLSYIKKDKIIIVSTHIVEDVEACCDKIIIMNDGKIIIEGNSGDIKSIANGKVFEVNEGTKINCNHFVEKTFERDGKNFLRVISSEKVAHTNVEATIEDGYMCLLKGI</sequence>
<evidence type="ECO:0000256" key="3">
    <source>
        <dbReference type="ARBA" id="ARBA00022741"/>
    </source>
</evidence>
<evidence type="ECO:0000256" key="4">
    <source>
        <dbReference type="ARBA" id="ARBA00022840"/>
    </source>
</evidence>
<dbReference type="InterPro" id="IPR017871">
    <property type="entry name" value="ABC_transporter-like_CS"/>
</dbReference>
<protein>
    <submittedName>
        <fullName evidence="6">ABC transporter ATP-binding protein</fullName>
    </submittedName>
</protein>
<accession>A0A401UIB3</accession>
<dbReference type="SMART" id="SM00382">
    <property type="entry name" value="AAA"/>
    <property type="match status" value="1"/>
</dbReference>
<comment type="similarity">
    <text evidence="1">Belongs to the ABC transporter superfamily.</text>
</comment>
<dbReference type="InterPro" id="IPR003439">
    <property type="entry name" value="ABC_transporter-like_ATP-bd"/>
</dbReference>
<comment type="caution">
    <text evidence="6">The sequence shown here is derived from an EMBL/GenBank/DDBJ whole genome shotgun (WGS) entry which is preliminary data.</text>
</comment>
<dbReference type="OrthoDB" id="9775135at2"/>
<dbReference type="GO" id="GO:0016887">
    <property type="term" value="F:ATP hydrolysis activity"/>
    <property type="evidence" value="ECO:0007669"/>
    <property type="project" value="InterPro"/>
</dbReference>
<dbReference type="PROSITE" id="PS00211">
    <property type="entry name" value="ABC_TRANSPORTER_1"/>
    <property type="match status" value="1"/>
</dbReference>
<dbReference type="GO" id="GO:0005524">
    <property type="term" value="F:ATP binding"/>
    <property type="evidence" value="ECO:0007669"/>
    <property type="project" value="UniProtKB-KW"/>
</dbReference>
<dbReference type="PROSITE" id="PS50893">
    <property type="entry name" value="ABC_TRANSPORTER_2"/>
    <property type="match status" value="1"/>
</dbReference>
<dbReference type="RefSeq" id="WP_124998569.1">
    <property type="nucleotide sequence ID" value="NZ_BHYK01000004.1"/>
</dbReference>
<keyword evidence="2" id="KW-0813">Transport</keyword>
<organism evidence="6 7">
    <name type="scientific">Clostridium tagluense</name>
    <dbReference type="NCBI Taxonomy" id="360422"/>
    <lineage>
        <taxon>Bacteria</taxon>
        <taxon>Bacillati</taxon>
        <taxon>Bacillota</taxon>
        <taxon>Clostridia</taxon>
        <taxon>Eubacteriales</taxon>
        <taxon>Clostridiaceae</taxon>
        <taxon>Clostridium</taxon>
    </lineage>
</organism>
<keyword evidence="3" id="KW-0547">Nucleotide-binding</keyword>
<dbReference type="InterPro" id="IPR027417">
    <property type="entry name" value="P-loop_NTPase"/>
</dbReference>
<evidence type="ECO:0000313" key="6">
    <source>
        <dbReference type="EMBL" id="GCD09295.1"/>
    </source>
</evidence>
<feature type="domain" description="ABC transporter" evidence="5">
    <location>
        <begin position="2"/>
        <end position="229"/>
    </location>
</feature>
<gene>
    <name evidence="6" type="ORF">Ctaglu_09180</name>
</gene>
<proteinExistence type="inferred from homology"/>
<dbReference type="InterPro" id="IPR003593">
    <property type="entry name" value="AAA+_ATPase"/>
</dbReference>
<evidence type="ECO:0000259" key="5">
    <source>
        <dbReference type="PROSITE" id="PS50893"/>
    </source>
</evidence>
<evidence type="ECO:0000313" key="7">
    <source>
        <dbReference type="Proteomes" id="UP000287872"/>
    </source>
</evidence>
<keyword evidence="4 6" id="KW-0067">ATP-binding</keyword>